<evidence type="ECO:0000313" key="2">
    <source>
        <dbReference type="EMBL" id="OGZ52844.1"/>
    </source>
</evidence>
<dbReference type="STRING" id="1802126.A3B25_01180"/>
<feature type="domain" description="Pyridoxamine 5'-phosphate oxidase N-terminal" evidence="1">
    <location>
        <begin position="5"/>
        <end position="125"/>
    </location>
</feature>
<dbReference type="Proteomes" id="UP000179106">
    <property type="component" value="Unassembled WGS sequence"/>
</dbReference>
<proteinExistence type="predicted"/>
<dbReference type="InterPro" id="IPR011576">
    <property type="entry name" value="Pyridox_Oxase_N"/>
</dbReference>
<gene>
    <name evidence="2" type="ORF">A3B25_01180</name>
</gene>
<dbReference type="Gene3D" id="2.30.110.10">
    <property type="entry name" value="Electron Transport, Fmn-binding Protein, Chain A"/>
    <property type="match status" value="1"/>
</dbReference>
<sequence length="139" mass="16469">MAHVLRYLKRNRLMSLGTSVRNKPWAATVFFAYDKNANLIFYSREDTRHCEHIKKNPYVSVVINHDWKEKGGFITGLQIAGRTSKISRIEYGRYYALYKSRFAWADEFASDHALYLVKPAEIWYINQKLFGHFNRVKIM</sequence>
<name>A0A1G2GRQ6_9BACT</name>
<dbReference type="InterPro" id="IPR012349">
    <property type="entry name" value="Split_barrel_FMN-bd"/>
</dbReference>
<evidence type="ECO:0000313" key="3">
    <source>
        <dbReference type="Proteomes" id="UP000179106"/>
    </source>
</evidence>
<dbReference type="Pfam" id="PF01243">
    <property type="entry name" value="PNPOx_N"/>
    <property type="match status" value="1"/>
</dbReference>
<reference evidence="2 3" key="1">
    <citation type="journal article" date="2016" name="Nat. Commun.">
        <title>Thousands of microbial genomes shed light on interconnected biogeochemical processes in an aquifer system.</title>
        <authorList>
            <person name="Anantharaman K."/>
            <person name="Brown C.T."/>
            <person name="Hug L.A."/>
            <person name="Sharon I."/>
            <person name="Castelle C.J."/>
            <person name="Probst A.J."/>
            <person name="Thomas B.C."/>
            <person name="Singh A."/>
            <person name="Wilkins M.J."/>
            <person name="Karaoz U."/>
            <person name="Brodie E.L."/>
            <person name="Williams K.H."/>
            <person name="Hubbard S.S."/>
            <person name="Banfield J.F."/>
        </authorList>
    </citation>
    <scope>NUCLEOTIDE SEQUENCE [LARGE SCALE GENOMIC DNA]</scope>
</reference>
<protein>
    <recommendedName>
        <fullName evidence="1">Pyridoxamine 5'-phosphate oxidase N-terminal domain-containing protein</fullName>
    </recommendedName>
</protein>
<dbReference type="SUPFAM" id="SSF50475">
    <property type="entry name" value="FMN-binding split barrel"/>
    <property type="match status" value="1"/>
</dbReference>
<dbReference type="AlphaFoldDB" id="A0A1G2GRQ6"/>
<dbReference type="EMBL" id="MHNW01000038">
    <property type="protein sequence ID" value="OGZ52844.1"/>
    <property type="molecule type" value="Genomic_DNA"/>
</dbReference>
<evidence type="ECO:0000259" key="1">
    <source>
        <dbReference type="Pfam" id="PF01243"/>
    </source>
</evidence>
<accession>A0A1G2GRQ6</accession>
<organism evidence="2 3">
    <name type="scientific">Candidatus Ryanbacteria bacterium RIFCSPLOWO2_01_FULL_48_26</name>
    <dbReference type="NCBI Taxonomy" id="1802126"/>
    <lineage>
        <taxon>Bacteria</taxon>
        <taxon>Candidatus Ryaniibacteriota</taxon>
    </lineage>
</organism>
<comment type="caution">
    <text evidence="2">The sequence shown here is derived from an EMBL/GenBank/DDBJ whole genome shotgun (WGS) entry which is preliminary data.</text>
</comment>